<feature type="domain" description="Antitoxin Xre-like helix-turn-helix" evidence="1">
    <location>
        <begin position="33"/>
        <end position="87"/>
    </location>
</feature>
<evidence type="ECO:0000259" key="1">
    <source>
        <dbReference type="Pfam" id="PF20432"/>
    </source>
</evidence>
<reference evidence="3" key="1">
    <citation type="submission" date="2016-10" db="EMBL/GenBank/DDBJ databases">
        <authorList>
            <person name="Varghese N."/>
            <person name="Submissions S."/>
        </authorList>
    </citation>
    <scope>NUCLEOTIDE SEQUENCE [LARGE SCALE GENOMIC DNA]</scope>
    <source>
        <strain evidence="3">KCTC 32246</strain>
    </source>
</reference>
<sequence>MSNLPRHRIEGLSLTAAAIQAQDLSKSQCTADLPAALNILDKWKVSCEQACQVLRISRSTYNRASQKHSAPAVSLDADQMQRISLVLNIHAVLRLVFDDPDNDYGFPSMENRNEFFNGRTPLEIMVQGDMVTLYEPFRQIDAQWSTQGDAERSPHLGRWKPAGLLLGQFHAFPPTKTTNCYPQQAKTGHIRTLNCLLTIRLAKQAGSEHLFEDCQQLYLR</sequence>
<dbReference type="GO" id="GO:0003677">
    <property type="term" value="F:DNA binding"/>
    <property type="evidence" value="ECO:0007669"/>
    <property type="project" value="InterPro"/>
</dbReference>
<name>A0A1H2LSL9_9PSED</name>
<dbReference type="EMBL" id="LT629797">
    <property type="protein sequence ID" value="SDU83993.1"/>
    <property type="molecule type" value="Genomic_DNA"/>
</dbReference>
<keyword evidence="3" id="KW-1185">Reference proteome</keyword>
<dbReference type="AlphaFoldDB" id="A0A1H2LSL9"/>
<evidence type="ECO:0000313" key="2">
    <source>
        <dbReference type="EMBL" id="SDU83993.1"/>
    </source>
</evidence>
<dbReference type="InterPro" id="IPR046847">
    <property type="entry name" value="Xre-like_HTH"/>
</dbReference>
<dbReference type="Pfam" id="PF20432">
    <property type="entry name" value="Xre-like-HTH"/>
    <property type="match status" value="1"/>
</dbReference>
<proteinExistence type="predicted"/>
<protein>
    <recommendedName>
        <fullName evidence="1">Antitoxin Xre-like helix-turn-helix domain-containing protein</fullName>
    </recommendedName>
</protein>
<dbReference type="Proteomes" id="UP000198675">
    <property type="component" value="Chromosome I"/>
</dbReference>
<accession>A0A1H2LSL9</accession>
<organism evidence="2 3">
    <name type="scientific">Pseudomonas sihuiensis</name>
    <dbReference type="NCBI Taxonomy" id="1274359"/>
    <lineage>
        <taxon>Bacteria</taxon>
        <taxon>Pseudomonadati</taxon>
        <taxon>Pseudomonadota</taxon>
        <taxon>Gammaproteobacteria</taxon>
        <taxon>Pseudomonadales</taxon>
        <taxon>Pseudomonadaceae</taxon>
        <taxon>Pseudomonas</taxon>
    </lineage>
</organism>
<gene>
    <name evidence="2" type="ORF">SAMN05216363_2147</name>
</gene>
<evidence type="ECO:0000313" key="3">
    <source>
        <dbReference type="Proteomes" id="UP000198675"/>
    </source>
</evidence>